<dbReference type="AlphaFoldDB" id="A0A4Z2IQN2"/>
<accession>A0A4Z2IQN2</accession>
<keyword evidence="3" id="KW-1185">Reference proteome</keyword>
<organism evidence="2 3">
    <name type="scientific">Liparis tanakae</name>
    <name type="common">Tanaka's snailfish</name>
    <dbReference type="NCBI Taxonomy" id="230148"/>
    <lineage>
        <taxon>Eukaryota</taxon>
        <taxon>Metazoa</taxon>
        <taxon>Chordata</taxon>
        <taxon>Craniata</taxon>
        <taxon>Vertebrata</taxon>
        <taxon>Euteleostomi</taxon>
        <taxon>Actinopterygii</taxon>
        <taxon>Neopterygii</taxon>
        <taxon>Teleostei</taxon>
        <taxon>Neoteleostei</taxon>
        <taxon>Acanthomorphata</taxon>
        <taxon>Eupercaria</taxon>
        <taxon>Perciformes</taxon>
        <taxon>Cottioidei</taxon>
        <taxon>Cottales</taxon>
        <taxon>Liparidae</taxon>
        <taxon>Liparis</taxon>
    </lineage>
</organism>
<feature type="region of interest" description="Disordered" evidence="1">
    <location>
        <begin position="96"/>
        <end position="128"/>
    </location>
</feature>
<evidence type="ECO:0000256" key="1">
    <source>
        <dbReference type="SAM" id="MobiDB-lite"/>
    </source>
</evidence>
<comment type="caution">
    <text evidence="2">The sequence shown here is derived from an EMBL/GenBank/DDBJ whole genome shotgun (WGS) entry which is preliminary data.</text>
</comment>
<dbReference type="EMBL" id="SRLO01000056">
    <property type="protein sequence ID" value="TNN80279.1"/>
    <property type="molecule type" value="Genomic_DNA"/>
</dbReference>
<protein>
    <submittedName>
        <fullName evidence="2">Uncharacterized protein</fullName>
    </submittedName>
</protein>
<reference evidence="2 3" key="1">
    <citation type="submission" date="2019-03" db="EMBL/GenBank/DDBJ databases">
        <title>First draft genome of Liparis tanakae, snailfish: a comprehensive survey of snailfish specific genes.</title>
        <authorList>
            <person name="Kim W."/>
            <person name="Song I."/>
            <person name="Jeong J.-H."/>
            <person name="Kim D."/>
            <person name="Kim S."/>
            <person name="Ryu S."/>
            <person name="Song J.Y."/>
            <person name="Lee S.K."/>
        </authorList>
    </citation>
    <scope>NUCLEOTIDE SEQUENCE [LARGE SCALE GENOMIC DNA]</scope>
    <source>
        <tissue evidence="2">Muscle</tissue>
    </source>
</reference>
<proteinExistence type="predicted"/>
<dbReference type="Proteomes" id="UP000314294">
    <property type="component" value="Unassembled WGS sequence"/>
</dbReference>
<evidence type="ECO:0000313" key="3">
    <source>
        <dbReference type="Proteomes" id="UP000314294"/>
    </source>
</evidence>
<sequence>MPAWSSRWQPAVCVTCVSRESRARTRCSCRGPRGPERAVCTDCKLFAKLGYKSLWKHNGKKHCERSAEDYCVQLIRMPAATAHSLKASVAVLRASLGSSSSSPGSVLSRQGRRSFTPREFNWRRGGKE</sequence>
<name>A0A4Z2IQN2_9TELE</name>
<feature type="compositionally biased region" description="Low complexity" evidence="1">
    <location>
        <begin position="96"/>
        <end position="109"/>
    </location>
</feature>
<gene>
    <name evidence="2" type="ORF">EYF80_009604</name>
</gene>
<evidence type="ECO:0000313" key="2">
    <source>
        <dbReference type="EMBL" id="TNN80279.1"/>
    </source>
</evidence>